<gene>
    <name evidence="1" type="ORF">JY500_13325</name>
</gene>
<evidence type="ECO:0000313" key="2">
    <source>
        <dbReference type="Proteomes" id="UP000663570"/>
    </source>
</evidence>
<dbReference type="Pfam" id="PF11161">
    <property type="entry name" value="DUF2944"/>
    <property type="match status" value="1"/>
</dbReference>
<protein>
    <submittedName>
        <fullName evidence="1">DUF2946 family protein</fullName>
    </submittedName>
</protein>
<proteinExistence type="predicted"/>
<reference evidence="1 2" key="1">
    <citation type="submission" date="2021-02" db="EMBL/GenBank/DDBJ databases">
        <title>Niveibacterium changnyeongensis HC41.</title>
        <authorList>
            <person name="Kang M."/>
        </authorList>
    </citation>
    <scope>NUCLEOTIDE SEQUENCE [LARGE SCALE GENOMIC DNA]</scope>
    <source>
        <strain evidence="1 2">HC41</strain>
    </source>
</reference>
<dbReference type="EMBL" id="CP071060">
    <property type="protein sequence ID" value="QSI75479.1"/>
    <property type="molecule type" value="Genomic_DNA"/>
</dbReference>
<dbReference type="InterPro" id="IPR021332">
    <property type="entry name" value="DUF2944"/>
</dbReference>
<sequence>MDEAVLRSLVRWPNVPACYGWLSLDRGGRWRLQGEVVRHRGLAEFIGRNYQHDDEGRWFFQNGPQRVYVTLDYTPWVFGWNAATPQRLISHTGHTASACAAFIDEHGALLVDTDIGVGLIASQDLVALADQLRLGADLQHGELALGERTVSVNPIQAADVAARFGFTTNPEPIA</sequence>
<dbReference type="RefSeq" id="WP_206253073.1">
    <property type="nucleotide sequence ID" value="NZ_CP071060.1"/>
</dbReference>
<organism evidence="1 2">
    <name type="scientific">Niveibacterium microcysteis</name>
    <dbReference type="NCBI Taxonomy" id="2811415"/>
    <lineage>
        <taxon>Bacteria</taxon>
        <taxon>Pseudomonadati</taxon>
        <taxon>Pseudomonadota</taxon>
        <taxon>Betaproteobacteria</taxon>
        <taxon>Rhodocyclales</taxon>
        <taxon>Rhodocyclaceae</taxon>
        <taxon>Niveibacterium</taxon>
    </lineage>
</organism>
<dbReference type="Proteomes" id="UP000663570">
    <property type="component" value="Chromosome"/>
</dbReference>
<keyword evidence="2" id="KW-1185">Reference proteome</keyword>
<evidence type="ECO:0000313" key="1">
    <source>
        <dbReference type="EMBL" id="QSI75479.1"/>
    </source>
</evidence>
<accession>A0ABX7M299</accession>
<name>A0ABX7M299_9RHOO</name>